<evidence type="ECO:0000313" key="1">
    <source>
        <dbReference type="EMBL" id="SMF36856.1"/>
    </source>
</evidence>
<organism evidence="1 2">
    <name type="scientific">Desulfovibrio gilichinskyi</name>
    <dbReference type="NCBI Taxonomy" id="1519643"/>
    <lineage>
        <taxon>Bacteria</taxon>
        <taxon>Pseudomonadati</taxon>
        <taxon>Thermodesulfobacteriota</taxon>
        <taxon>Desulfovibrionia</taxon>
        <taxon>Desulfovibrionales</taxon>
        <taxon>Desulfovibrionaceae</taxon>
        <taxon>Desulfovibrio</taxon>
    </lineage>
</organism>
<dbReference type="EMBL" id="FWZU01000005">
    <property type="protein sequence ID" value="SMF36856.1"/>
    <property type="molecule type" value="Genomic_DNA"/>
</dbReference>
<dbReference type="Proteomes" id="UP000192906">
    <property type="component" value="Unassembled WGS sequence"/>
</dbReference>
<reference evidence="2" key="1">
    <citation type="submission" date="2017-04" db="EMBL/GenBank/DDBJ databases">
        <authorList>
            <person name="Varghese N."/>
            <person name="Submissions S."/>
        </authorList>
    </citation>
    <scope>NUCLEOTIDE SEQUENCE [LARGE SCALE GENOMIC DNA]</scope>
    <source>
        <strain evidence="2">K3S</strain>
    </source>
</reference>
<gene>
    <name evidence="1" type="ORF">SAMN06295933_3211</name>
</gene>
<dbReference type="AlphaFoldDB" id="A0A1X7EN65"/>
<dbReference type="STRING" id="1519643.SAMN06295933_3211"/>
<proteinExistence type="predicted"/>
<name>A0A1X7EN65_9BACT</name>
<protein>
    <submittedName>
        <fullName evidence="1">Uncharacterized protein</fullName>
    </submittedName>
</protein>
<keyword evidence="2" id="KW-1185">Reference proteome</keyword>
<accession>A0A1X7EN65</accession>
<evidence type="ECO:0000313" key="2">
    <source>
        <dbReference type="Proteomes" id="UP000192906"/>
    </source>
</evidence>
<sequence>MILALIINNMITTWHTDRLKAFKIEEVNLRNRLDGAIDSQRNALIELRNVKFEIVNYENMIESQYMDDGFE</sequence>